<dbReference type="GeneID" id="7842277"/>
<accession>I7M3P0</accession>
<dbReference type="CDD" id="cd00064">
    <property type="entry name" value="FU"/>
    <property type="match status" value="1"/>
</dbReference>
<feature type="compositionally biased region" description="Polar residues" evidence="1">
    <location>
        <begin position="14"/>
        <end position="23"/>
    </location>
</feature>
<feature type="compositionally biased region" description="Basic and acidic residues" evidence="1">
    <location>
        <begin position="103"/>
        <end position="130"/>
    </location>
</feature>
<protein>
    <submittedName>
        <fullName evidence="3">Transmembrane protein, putative</fullName>
    </submittedName>
</protein>
<reference evidence="4" key="1">
    <citation type="journal article" date="2006" name="PLoS Biol.">
        <title>Macronuclear genome sequence of the ciliate Tetrahymena thermophila, a model eukaryote.</title>
        <authorList>
            <person name="Eisen J.A."/>
            <person name="Coyne R.S."/>
            <person name="Wu M."/>
            <person name="Wu D."/>
            <person name="Thiagarajan M."/>
            <person name="Wortman J.R."/>
            <person name="Badger J.H."/>
            <person name="Ren Q."/>
            <person name="Amedeo P."/>
            <person name="Jones K.M."/>
            <person name="Tallon L.J."/>
            <person name="Delcher A.L."/>
            <person name="Salzberg S.L."/>
            <person name="Silva J.C."/>
            <person name="Haas B.J."/>
            <person name="Majoros W.H."/>
            <person name="Farzad M."/>
            <person name="Carlton J.M."/>
            <person name="Smith R.K. Jr."/>
            <person name="Garg J."/>
            <person name="Pearlman R.E."/>
            <person name="Karrer K.M."/>
            <person name="Sun L."/>
            <person name="Manning G."/>
            <person name="Elde N.C."/>
            <person name="Turkewitz A.P."/>
            <person name="Asai D.J."/>
            <person name="Wilkes D.E."/>
            <person name="Wang Y."/>
            <person name="Cai H."/>
            <person name="Collins K."/>
            <person name="Stewart B.A."/>
            <person name="Lee S.R."/>
            <person name="Wilamowska K."/>
            <person name="Weinberg Z."/>
            <person name="Ruzzo W.L."/>
            <person name="Wloga D."/>
            <person name="Gaertig J."/>
            <person name="Frankel J."/>
            <person name="Tsao C.-C."/>
            <person name="Gorovsky M.A."/>
            <person name="Keeling P.J."/>
            <person name="Waller R.F."/>
            <person name="Patron N.J."/>
            <person name="Cherry J.M."/>
            <person name="Stover N.A."/>
            <person name="Krieger C.J."/>
            <person name="del Toro C."/>
            <person name="Ryder H.F."/>
            <person name="Williamson S.C."/>
            <person name="Barbeau R.A."/>
            <person name="Hamilton E.P."/>
            <person name="Orias E."/>
        </authorList>
    </citation>
    <scope>NUCLEOTIDE SEQUENCE [LARGE SCALE GENOMIC DNA]</scope>
    <source>
        <strain evidence="4">SB210</strain>
    </source>
</reference>
<evidence type="ECO:0000313" key="4">
    <source>
        <dbReference type="Proteomes" id="UP000009168"/>
    </source>
</evidence>
<dbReference type="RefSeq" id="XP_001024069.2">
    <property type="nucleotide sequence ID" value="XM_001024069.2"/>
</dbReference>
<feature type="region of interest" description="Disordered" evidence="1">
    <location>
        <begin position="1"/>
        <end position="27"/>
    </location>
</feature>
<dbReference type="EMBL" id="GG662471">
    <property type="protein sequence ID" value="EAS03824.2"/>
    <property type="molecule type" value="Genomic_DNA"/>
</dbReference>
<organism evidence="3 4">
    <name type="scientific">Tetrahymena thermophila (strain SB210)</name>
    <dbReference type="NCBI Taxonomy" id="312017"/>
    <lineage>
        <taxon>Eukaryota</taxon>
        <taxon>Sar</taxon>
        <taxon>Alveolata</taxon>
        <taxon>Ciliophora</taxon>
        <taxon>Intramacronucleata</taxon>
        <taxon>Oligohymenophorea</taxon>
        <taxon>Hymenostomatida</taxon>
        <taxon>Tetrahymenina</taxon>
        <taxon>Tetrahymenidae</taxon>
        <taxon>Tetrahymena</taxon>
    </lineage>
</organism>
<sequence>MSLQNRQKYESISDYENQTAQQNDGRKSQAKLIGVNKYIIIGLVAISITFFVMFIMNKETQDEINKKKMKQLSDQYKGFNKGPQISSREYKDKKNKQQNQSEQNKKEKQHFLGDDDHNNSDQEQQGEVKKNNQKQMNQEEKKQQNEEKEDQHTSQNNQGESESEEIIEQEETKKNKTDTTKKKEDQSKPLENDKQNPTLKDDKEVIKMQDQITDNRQENKVFFCPKAQYLFKLSCLDSCPEGFQSDNYDRLCKPKEISPLQIELKYYDKQDEQNSDSEIQVKQQNFYQVIKSLEYIKKDQVDYGFFFFNQIENDGFNFLNSHLNGRQLNNFLDNTASIIVALGGEESYYLENELEIKDIVEKTISDNPQVKKWYTVGIYDVGSYGALVYLNKLIDLLEGTIVLNPNYMNMKDDFNKKVDFSKYKESNILGVAQQNQYLFQSKDIIIIEDQNSIYFQHTQNYCNFTKCNIIKYDNSKFKTNSDEKIEQLLLAYIEQMISKKRSTYIENL</sequence>
<keyword evidence="2" id="KW-0472">Membrane</keyword>
<dbReference type="AlphaFoldDB" id="I7M3P0"/>
<feature type="compositionally biased region" description="Basic and acidic residues" evidence="1">
    <location>
        <begin position="137"/>
        <end position="152"/>
    </location>
</feature>
<feature type="compositionally biased region" description="Basic and acidic residues" evidence="1">
    <location>
        <begin position="170"/>
        <end position="204"/>
    </location>
</feature>
<gene>
    <name evidence="3" type="ORF">TTHERM_00658680</name>
</gene>
<dbReference type="InterPro" id="IPR006212">
    <property type="entry name" value="Furin_repeat"/>
</dbReference>
<keyword evidence="4" id="KW-1185">Reference proteome</keyword>
<feature type="transmembrane region" description="Helical" evidence="2">
    <location>
        <begin position="35"/>
        <end position="56"/>
    </location>
</feature>
<proteinExistence type="predicted"/>
<feature type="region of interest" description="Disordered" evidence="1">
    <location>
        <begin position="74"/>
        <end position="204"/>
    </location>
</feature>
<dbReference type="KEGG" id="tet:TTHERM_00658680"/>
<evidence type="ECO:0000256" key="2">
    <source>
        <dbReference type="SAM" id="Phobius"/>
    </source>
</evidence>
<name>I7M3P0_TETTS</name>
<keyword evidence="2 3" id="KW-0812">Transmembrane</keyword>
<keyword evidence="2" id="KW-1133">Transmembrane helix</keyword>
<dbReference type="InParanoid" id="I7M3P0"/>
<evidence type="ECO:0000256" key="1">
    <source>
        <dbReference type="SAM" id="MobiDB-lite"/>
    </source>
</evidence>
<evidence type="ECO:0000313" key="3">
    <source>
        <dbReference type="EMBL" id="EAS03824.2"/>
    </source>
</evidence>
<dbReference type="Proteomes" id="UP000009168">
    <property type="component" value="Unassembled WGS sequence"/>
</dbReference>